<dbReference type="PANTHER" id="PTHR38108">
    <property type="entry name" value="UPF0319 PROTEIN YCCT"/>
    <property type="match status" value="1"/>
</dbReference>
<evidence type="ECO:0000313" key="4">
    <source>
        <dbReference type="EMBL" id="KDN24768.1"/>
    </source>
</evidence>
<dbReference type="eggNOG" id="COG3110">
    <property type="taxonomic scope" value="Bacteria"/>
</dbReference>
<organism evidence="4 5">
    <name type="scientific">Moraxella bovoculi 237</name>
    <dbReference type="NCBI Taxonomy" id="743974"/>
    <lineage>
        <taxon>Bacteria</taxon>
        <taxon>Pseudomonadati</taxon>
        <taxon>Pseudomonadota</taxon>
        <taxon>Gammaproteobacteria</taxon>
        <taxon>Moraxellales</taxon>
        <taxon>Moraxellaceae</taxon>
        <taxon>Moraxella</taxon>
    </lineage>
</organism>
<evidence type="ECO:0000256" key="3">
    <source>
        <dbReference type="SAM" id="SignalP"/>
    </source>
</evidence>
<keyword evidence="2 3" id="KW-0732">Signal</keyword>
<dbReference type="PANTHER" id="PTHR38108:SF1">
    <property type="entry name" value="UPF0319 PROTEIN YCCT"/>
    <property type="match status" value="1"/>
</dbReference>
<protein>
    <submittedName>
        <fullName evidence="4">Signal peptide protein</fullName>
    </submittedName>
</protein>
<dbReference type="RefSeq" id="WP_036366247.1">
    <property type="nucleotide sequence ID" value="NZ_AOMT01000026.1"/>
</dbReference>
<dbReference type="AlphaFoldDB" id="A0A066UKP1"/>
<accession>A0A066UKP1</accession>
<comment type="caution">
    <text evidence="4">The sequence shown here is derived from an EMBL/GenBank/DDBJ whole genome shotgun (WGS) entry which is preliminary data.</text>
</comment>
<evidence type="ECO:0000256" key="2">
    <source>
        <dbReference type="ARBA" id="ARBA00022729"/>
    </source>
</evidence>
<evidence type="ECO:0000256" key="1">
    <source>
        <dbReference type="ARBA" id="ARBA00008490"/>
    </source>
</evidence>
<name>A0A066UKP1_9GAMM</name>
<dbReference type="Pfam" id="PF09829">
    <property type="entry name" value="DUF2057"/>
    <property type="match status" value="1"/>
</dbReference>
<gene>
    <name evidence="4" type="ORF">MBO_07373</name>
</gene>
<feature type="signal peptide" evidence="3">
    <location>
        <begin position="1"/>
        <end position="21"/>
    </location>
</feature>
<evidence type="ECO:0000313" key="5">
    <source>
        <dbReference type="Proteomes" id="UP000035860"/>
    </source>
</evidence>
<comment type="similarity">
    <text evidence="1">Belongs to the UPF0319 family.</text>
</comment>
<proteinExistence type="inferred from homology"/>
<dbReference type="OrthoDB" id="6656812at2"/>
<dbReference type="InterPro" id="IPR018635">
    <property type="entry name" value="UPF0319"/>
</dbReference>
<keyword evidence="5" id="KW-1185">Reference proteome</keyword>
<feature type="chain" id="PRO_5001632248" evidence="3">
    <location>
        <begin position="22"/>
        <end position="217"/>
    </location>
</feature>
<sequence length="217" mass="23891">MKMITKAIIASLALSAAYAHAEVRLLIDDNIKVTAVNGQEVHRGALQPLQREFKLEAGRHVVTARYDRIFDLTRGDHDYLKSGNITVTADLQDNQTYQLVMPNQPNNYSAAKEYVKSPTLAVAHNGQVIAQESIVEDRTGVLSSITQSIGGMFGRNNAVTSNQKTMAALNRAPTTTVTAPSAPTQAPVARDNLDGFMQLWLNSSEEEREKIRQWIGK</sequence>
<dbReference type="EMBL" id="AOMT01000026">
    <property type="protein sequence ID" value="KDN24768.1"/>
    <property type="molecule type" value="Genomic_DNA"/>
</dbReference>
<reference evidence="4 5" key="1">
    <citation type="journal article" date="2014" name="Genome Announc.">
        <title>Draft Genome Sequence of Moraxella bovoculi Strain 237T (ATCC BAA-1259T) Isolated from a Calf with Infectious Bovine Keratoconjunctivitis.</title>
        <authorList>
            <person name="Calcutt M.J."/>
            <person name="Foecking M.F."/>
            <person name="Martin N.T."/>
            <person name="Mhlanga-Mutangadura T."/>
            <person name="Reilly T.J."/>
        </authorList>
    </citation>
    <scope>NUCLEOTIDE SEQUENCE [LARGE SCALE GENOMIC DNA]</scope>
    <source>
        <strain evidence="4 5">237</strain>
    </source>
</reference>
<dbReference type="Proteomes" id="UP000035860">
    <property type="component" value="Unassembled WGS sequence"/>
</dbReference>